<keyword evidence="3" id="KW-0862">Zinc</keyword>
<dbReference type="GO" id="GO:0000981">
    <property type="term" value="F:DNA-binding transcription factor activity, RNA polymerase II-specific"/>
    <property type="evidence" value="ECO:0007669"/>
    <property type="project" value="TreeGrafter"/>
</dbReference>
<feature type="domain" description="MH2" evidence="10">
    <location>
        <begin position="234"/>
        <end position="500"/>
    </location>
</feature>
<dbReference type="SMART" id="SM00524">
    <property type="entry name" value="DWB"/>
    <property type="match status" value="1"/>
</dbReference>
<evidence type="ECO:0000256" key="8">
    <source>
        <dbReference type="SAM" id="MobiDB-lite"/>
    </source>
</evidence>
<evidence type="ECO:0000256" key="1">
    <source>
        <dbReference type="ARBA" id="ARBA00005545"/>
    </source>
</evidence>
<evidence type="ECO:0000256" key="6">
    <source>
        <dbReference type="ARBA" id="ARBA00023242"/>
    </source>
</evidence>
<feature type="region of interest" description="Disordered" evidence="8">
    <location>
        <begin position="195"/>
        <end position="217"/>
    </location>
</feature>
<evidence type="ECO:0000256" key="4">
    <source>
        <dbReference type="ARBA" id="ARBA00023015"/>
    </source>
</evidence>
<keyword evidence="2" id="KW-0479">Metal-binding</keyword>
<dbReference type="PANTHER" id="PTHR13703:SF25">
    <property type="entry name" value="MOTHERS AGAINST DECAPENTAPLEGIC HOMOLOG"/>
    <property type="match status" value="1"/>
</dbReference>
<proteinExistence type="inferred from homology"/>
<dbReference type="GeneTree" id="ENSGT00940000153499"/>
<evidence type="ECO:0000256" key="2">
    <source>
        <dbReference type="ARBA" id="ARBA00022723"/>
    </source>
</evidence>
<dbReference type="eggNOG" id="KOG3701">
    <property type="taxonomic scope" value="Eukaryota"/>
</dbReference>
<keyword evidence="5 7" id="KW-0804">Transcription</keyword>
<evidence type="ECO:0000256" key="5">
    <source>
        <dbReference type="ARBA" id="ARBA00023163"/>
    </source>
</evidence>
<accession>H2YRY3</accession>
<dbReference type="Gene3D" id="3.90.520.10">
    <property type="entry name" value="SMAD MH1 domain"/>
    <property type="match status" value="1"/>
</dbReference>
<dbReference type="GO" id="GO:0009653">
    <property type="term" value="P:anatomical structure morphogenesis"/>
    <property type="evidence" value="ECO:0007669"/>
    <property type="project" value="TreeGrafter"/>
</dbReference>
<dbReference type="GO" id="GO:0000978">
    <property type="term" value="F:RNA polymerase II cis-regulatory region sequence-specific DNA binding"/>
    <property type="evidence" value="ECO:0007669"/>
    <property type="project" value="TreeGrafter"/>
</dbReference>
<dbReference type="Proteomes" id="UP000007875">
    <property type="component" value="Unassembled WGS sequence"/>
</dbReference>
<dbReference type="STRING" id="51511.ENSCSAVP00000008093"/>
<keyword evidence="4 7" id="KW-0805">Transcription regulation</keyword>
<dbReference type="InterPro" id="IPR036578">
    <property type="entry name" value="SMAD_MH1_sf"/>
</dbReference>
<dbReference type="GO" id="GO:0070411">
    <property type="term" value="F:I-SMAD binding"/>
    <property type="evidence" value="ECO:0007669"/>
    <property type="project" value="TreeGrafter"/>
</dbReference>
<dbReference type="Gene3D" id="2.60.200.10">
    <property type="match status" value="1"/>
</dbReference>
<dbReference type="InterPro" id="IPR008984">
    <property type="entry name" value="SMAD_FHA_dom_sf"/>
</dbReference>
<keyword evidence="7" id="KW-0963">Cytoplasm</keyword>
<dbReference type="InterPro" id="IPR001132">
    <property type="entry name" value="SMAD_dom_Dwarfin-type"/>
</dbReference>
<dbReference type="SMART" id="SM00523">
    <property type="entry name" value="DWA"/>
    <property type="match status" value="1"/>
</dbReference>
<dbReference type="InterPro" id="IPR003619">
    <property type="entry name" value="MAD_homology1_Dwarfin-type"/>
</dbReference>
<dbReference type="GO" id="GO:0060395">
    <property type="term" value="P:SMAD protein signal transduction"/>
    <property type="evidence" value="ECO:0007669"/>
    <property type="project" value="TreeGrafter"/>
</dbReference>
<feature type="domain" description="MH1" evidence="9">
    <location>
        <begin position="1"/>
        <end position="142"/>
    </location>
</feature>
<dbReference type="SUPFAM" id="SSF49879">
    <property type="entry name" value="SMAD/FHA domain"/>
    <property type="match status" value="2"/>
</dbReference>
<evidence type="ECO:0000313" key="12">
    <source>
        <dbReference type="Proteomes" id="UP000007875"/>
    </source>
</evidence>
<reference evidence="11" key="2">
    <citation type="submission" date="2025-08" db="UniProtKB">
        <authorList>
            <consortium name="Ensembl"/>
        </authorList>
    </citation>
    <scope>IDENTIFICATION</scope>
</reference>
<evidence type="ECO:0000256" key="7">
    <source>
        <dbReference type="RuleBase" id="RU361195"/>
    </source>
</evidence>
<dbReference type="AlphaFoldDB" id="H2YRY3"/>
<dbReference type="GO" id="GO:0071144">
    <property type="term" value="C:heteromeric SMAD protein complex"/>
    <property type="evidence" value="ECO:0007669"/>
    <property type="project" value="TreeGrafter"/>
</dbReference>
<comment type="similarity">
    <text evidence="1 7">Belongs to the dwarfin/SMAD family.</text>
</comment>
<evidence type="ECO:0000256" key="3">
    <source>
        <dbReference type="ARBA" id="ARBA00022833"/>
    </source>
</evidence>
<comment type="subcellular location">
    <subcellularLocation>
        <location evidence="7">Cytoplasm</location>
    </subcellularLocation>
    <subcellularLocation>
        <location evidence="7">Nucleus</location>
    </subcellularLocation>
</comment>
<dbReference type="GO" id="GO:0005737">
    <property type="term" value="C:cytoplasm"/>
    <property type="evidence" value="ECO:0007669"/>
    <property type="project" value="UniProtKB-SubCell"/>
</dbReference>
<evidence type="ECO:0000313" key="11">
    <source>
        <dbReference type="Ensembl" id="ENSCSAVP00000008093.1"/>
    </source>
</evidence>
<evidence type="ECO:0000259" key="9">
    <source>
        <dbReference type="PROSITE" id="PS51075"/>
    </source>
</evidence>
<organism evidence="11 12">
    <name type="scientific">Ciona savignyi</name>
    <name type="common">Pacific transparent sea squirt</name>
    <dbReference type="NCBI Taxonomy" id="51511"/>
    <lineage>
        <taxon>Eukaryota</taxon>
        <taxon>Metazoa</taxon>
        <taxon>Chordata</taxon>
        <taxon>Tunicata</taxon>
        <taxon>Ascidiacea</taxon>
        <taxon>Phlebobranchia</taxon>
        <taxon>Cionidae</taxon>
        <taxon>Ciona</taxon>
    </lineage>
</organism>
<evidence type="ECO:0000259" key="10">
    <source>
        <dbReference type="PROSITE" id="PS51076"/>
    </source>
</evidence>
<sequence>MRHLLGEKKLELDYHEEKQTEKFIKTLVKKLKKEKSLDDLERAICHRTHATKCVTVSRLSVEPVHTLNILTLGIFYIFRTINTKSPPILPHVWTCRFWRWPHLKSALELQSIAVCCHGFDKNTNDICIQPYHYNKIETPTLPPVLVPKSSEPLPSRDQMPPINLDGNTIPKNATYVDGLEPQSFGISWYKPPPPGYMSEDSEATDHDSSAANSPHPPAYNSDAQPVAYCEPPFWCSISYYEMNLRIGETFHASQPSLTVDGFTDPSNSERFCLGLLSNINRNQQIELTRRHVGKGVRLYYIGGEVFAECLGESSIFVQSPNCNKRYGWHPATVVKIPPGCNLKIFNNREFAALLSQLVNQGFEAVSAHQDVYYSNELRQGLGCRVQVQLWLLKLVCGFYTNHSMEGSLVSVCSHTRSFMTLLVNKVVNIVLLGCIKIIGPTEPIKCTFVTIQTNNMYPDRRQTVTATPCWIELHLNGPLQWLDKVLTQMGSPGIPCSSMS</sequence>
<dbReference type="InterPro" id="IPR013019">
    <property type="entry name" value="MAD_homology_MH1"/>
</dbReference>
<dbReference type="Ensembl" id="ENSCSAVT00000008201.1">
    <property type="protein sequence ID" value="ENSCSAVP00000008093.1"/>
    <property type="gene ID" value="ENSCSAVG00000004817.1"/>
</dbReference>
<dbReference type="GO" id="GO:0046872">
    <property type="term" value="F:metal ion binding"/>
    <property type="evidence" value="ECO:0007669"/>
    <property type="project" value="UniProtKB-KW"/>
</dbReference>
<dbReference type="GO" id="GO:0032924">
    <property type="term" value="P:activin receptor signaling pathway"/>
    <property type="evidence" value="ECO:0007669"/>
    <property type="project" value="TreeGrafter"/>
</dbReference>
<protein>
    <recommendedName>
        <fullName evidence="7">Mothers against decapentaplegic homolog</fullName>
        <shortName evidence="7">MAD homolog</shortName>
        <shortName evidence="7">Mothers against DPP homolog</shortName>
    </recommendedName>
    <alternativeName>
        <fullName evidence="7">SMAD family member</fullName>
    </alternativeName>
</protein>
<dbReference type="InterPro" id="IPR013790">
    <property type="entry name" value="Dwarfin"/>
</dbReference>
<dbReference type="GO" id="GO:0045944">
    <property type="term" value="P:positive regulation of transcription by RNA polymerase II"/>
    <property type="evidence" value="ECO:0007669"/>
    <property type="project" value="TreeGrafter"/>
</dbReference>
<reference evidence="12" key="1">
    <citation type="submission" date="2003-08" db="EMBL/GenBank/DDBJ databases">
        <authorList>
            <person name="Birren B."/>
            <person name="Nusbaum C."/>
            <person name="Abebe A."/>
            <person name="Abouelleil A."/>
            <person name="Adekoya E."/>
            <person name="Ait-zahra M."/>
            <person name="Allen N."/>
            <person name="Allen T."/>
            <person name="An P."/>
            <person name="Anderson M."/>
            <person name="Anderson S."/>
            <person name="Arachchi H."/>
            <person name="Armbruster J."/>
            <person name="Bachantsang P."/>
            <person name="Baldwin J."/>
            <person name="Barry A."/>
            <person name="Bayul T."/>
            <person name="Blitshsteyn B."/>
            <person name="Bloom T."/>
            <person name="Blye J."/>
            <person name="Boguslavskiy L."/>
            <person name="Borowsky M."/>
            <person name="Boukhgalter B."/>
            <person name="Brunache A."/>
            <person name="Butler J."/>
            <person name="Calixte N."/>
            <person name="Calvo S."/>
            <person name="Camarata J."/>
            <person name="Campo K."/>
            <person name="Chang J."/>
            <person name="Cheshatsang Y."/>
            <person name="Citroen M."/>
            <person name="Collymore A."/>
            <person name="Considine T."/>
            <person name="Cook A."/>
            <person name="Cooke P."/>
            <person name="Corum B."/>
            <person name="Cuomo C."/>
            <person name="David R."/>
            <person name="Dawoe T."/>
            <person name="Degray S."/>
            <person name="Dodge S."/>
            <person name="Dooley K."/>
            <person name="Dorje P."/>
            <person name="Dorjee K."/>
            <person name="Dorris L."/>
            <person name="Duffey N."/>
            <person name="Dupes A."/>
            <person name="Elkins T."/>
            <person name="Engels R."/>
            <person name="Erickson J."/>
            <person name="Farina A."/>
            <person name="Faro S."/>
            <person name="Ferreira P."/>
            <person name="Fischer H."/>
            <person name="Fitzgerald M."/>
            <person name="Foley K."/>
            <person name="Gage D."/>
            <person name="Galagan J."/>
            <person name="Gearin G."/>
            <person name="Gnerre S."/>
            <person name="Gnirke A."/>
            <person name="Goyette A."/>
            <person name="Graham J."/>
            <person name="Grandbois E."/>
            <person name="Gyaltsen K."/>
            <person name="Hafez N."/>
            <person name="Hagopian D."/>
            <person name="Hagos B."/>
            <person name="Hall J."/>
            <person name="Hatcher B."/>
            <person name="Heller A."/>
            <person name="Higgins H."/>
            <person name="Honan T."/>
            <person name="Horn A."/>
            <person name="Houde N."/>
            <person name="Hughes L."/>
            <person name="Hulme W."/>
            <person name="Husby E."/>
            <person name="Iliev I."/>
            <person name="Jaffe D."/>
            <person name="Jones C."/>
            <person name="Kamal M."/>
            <person name="Kamat A."/>
            <person name="Kamvysselis M."/>
            <person name="Karlsson E."/>
            <person name="Kells C."/>
            <person name="Kieu A."/>
            <person name="Kisner P."/>
            <person name="Kodira C."/>
            <person name="Kulbokas E."/>
            <person name="Labutti K."/>
            <person name="Lama D."/>
            <person name="Landers T."/>
            <person name="Leger J."/>
            <person name="Levine S."/>
            <person name="Lewis D."/>
            <person name="Lewis T."/>
            <person name="Lindblad-toh K."/>
            <person name="Liu X."/>
            <person name="Lokyitsang T."/>
            <person name="Lokyitsang Y."/>
            <person name="Lucien O."/>
            <person name="Lui A."/>
            <person name="Ma L.J."/>
            <person name="Mabbitt R."/>
            <person name="Macdonald J."/>
            <person name="Maclean C."/>
            <person name="Major J."/>
            <person name="Manning J."/>
            <person name="Marabella R."/>
            <person name="Maru K."/>
            <person name="Matthews C."/>
            <person name="Mauceli E."/>
            <person name="Mccarthy M."/>
            <person name="Mcdonough S."/>
            <person name="Mcghee T."/>
            <person name="Meldrim J."/>
            <person name="Meneus L."/>
            <person name="Mesirov J."/>
            <person name="Mihalev A."/>
            <person name="Mihova T."/>
            <person name="Mikkelsen T."/>
            <person name="Mlenga V."/>
            <person name="Moru K."/>
            <person name="Mozes J."/>
            <person name="Mulrain L."/>
            <person name="Munson G."/>
            <person name="Naylor J."/>
            <person name="Newes C."/>
            <person name="Nguyen C."/>
            <person name="Nguyen N."/>
            <person name="Nguyen T."/>
            <person name="Nicol R."/>
            <person name="Nielsen C."/>
            <person name="Nizzari M."/>
            <person name="Norbu C."/>
            <person name="Norbu N."/>
            <person name="O'donnell P."/>
            <person name="Okoawo O."/>
            <person name="O'leary S."/>
            <person name="Omotosho B."/>
            <person name="O'neill K."/>
            <person name="Osman S."/>
            <person name="Parker S."/>
            <person name="Perrin D."/>
            <person name="Phunkhang P."/>
            <person name="Piqani B."/>
            <person name="Purcell S."/>
            <person name="Rachupka T."/>
            <person name="Ramasamy U."/>
            <person name="Rameau R."/>
            <person name="Ray V."/>
            <person name="Raymond C."/>
            <person name="Retta R."/>
            <person name="Richardson S."/>
            <person name="Rise C."/>
            <person name="Rodriguez J."/>
            <person name="Rogers J."/>
            <person name="Rogov P."/>
            <person name="Rutman M."/>
            <person name="Schupbach R."/>
            <person name="Seaman C."/>
            <person name="Settipalli S."/>
            <person name="Sharpe T."/>
            <person name="Sheridan J."/>
            <person name="Sherpa N."/>
            <person name="Shi J."/>
            <person name="Smirnov S."/>
            <person name="Smith C."/>
            <person name="Sougnez C."/>
            <person name="Spencer B."/>
            <person name="Stalker J."/>
            <person name="Stange-thomann N."/>
            <person name="Stavropoulos S."/>
            <person name="Stetson K."/>
            <person name="Stone C."/>
            <person name="Stone S."/>
            <person name="Stubbs M."/>
            <person name="Talamas J."/>
            <person name="Tchuinga P."/>
            <person name="Tenzing P."/>
            <person name="Tesfaye S."/>
            <person name="Theodore J."/>
            <person name="Thoulutsang Y."/>
            <person name="Topham K."/>
            <person name="Towey S."/>
            <person name="Tsamla T."/>
            <person name="Tsomo N."/>
            <person name="Vallee D."/>
            <person name="Vassiliev H."/>
            <person name="Venkataraman V."/>
            <person name="Vinson J."/>
            <person name="Vo A."/>
            <person name="Wade C."/>
            <person name="Wang S."/>
            <person name="Wangchuk T."/>
            <person name="Wangdi T."/>
            <person name="Whittaker C."/>
            <person name="Wilkinson J."/>
            <person name="Wu Y."/>
            <person name="Wyman D."/>
            <person name="Yadav S."/>
            <person name="Yang S."/>
            <person name="Yang X."/>
            <person name="Yeager S."/>
            <person name="Yee E."/>
            <person name="Young G."/>
            <person name="Zainoun J."/>
            <person name="Zembeck L."/>
            <person name="Zimmer A."/>
            <person name="Zody M."/>
            <person name="Lander E."/>
        </authorList>
    </citation>
    <scope>NUCLEOTIDE SEQUENCE [LARGE SCALE GENOMIC DNA]</scope>
</reference>
<dbReference type="InterPro" id="IPR017855">
    <property type="entry name" value="SMAD-like_dom_sf"/>
</dbReference>
<dbReference type="Pfam" id="PF03166">
    <property type="entry name" value="MH2"/>
    <property type="match status" value="1"/>
</dbReference>
<keyword evidence="12" id="KW-1185">Reference proteome</keyword>
<dbReference type="SUPFAM" id="SSF56366">
    <property type="entry name" value="SMAD MH1 domain"/>
    <property type="match status" value="1"/>
</dbReference>
<keyword evidence="6 7" id="KW-0539">Nucleus</keyword>
<dbReference type="PANTHER" id="PTHR13703">
    <property type="entry name" value="SMAD"/>
    <property type="match status" value="1"/>
</dbReference>
<dbReference type="Pfam" id="PF03165">
    <property type="entry name" value="MH1"/>
    <property type="match status" value="1"/>
</dbReference>
<dbReference type="InParanoid" id="H2YRY3"/>
<dbReference type="PROSITE" id="PS51076">
    <property type="entry name" value="MH2"/>
    <property type="match status" value="1"/>
</dbReference>
<dbReference type="PROSITE" id="PS51075">
    <property type="entry name" value="MH1"/>
    <property type="match status" value="1"/>
</dbReference>
<reference evidence="11" key="3">
    <citation type="submission" date="2025-09" db="UniProtKB">
        <authorList>
            <consortium name="Ensembl"/>
        </authorList>
    </citation>
    <scope>IDENTIFICATION</scope>
</reference>
<name>H2YRY3_CIOSA</name>
<dbReference type="GO" id="GO:0030154">
    <property type="term" value="P:cell differentiation"/>
    <property type="evidence" value="ECO:0007669"/>
    <property type="project" value="TreeGrafter"/>
</dbReference>